<dbReference type="PATRIC" id="fig|1685127.3.peg.557"/>
<evidence type="ECO:0000259" key="5">
    <source>
        <dbReference type="PROSITE" id="PS51379"/>
    </source>
</evidence>
<organism evidence="6 7">
    <name type="scientific">miscellaneous Crenarchaeota group-15 archaeon DG-45</name>
    <dbReference type="NCBI Taxonomy" id="1685127"/>
    <lineage>
        <taxon>Archaea</taxon>
        <taxon>Candidatus Bathyarchaeota</taxon>
        <taxon>MCG-15</taxon>
    </lineage>
</organism>
<dbReference type="PROSITE" id="PS00198">
    <property type="entry name" value="4FE4S_FER_1"/>
    <property type="match status" value="1"/>
</dbReference>
<proteinExistence type="predicted"/>
<dbReference type="Proteomes" id="UP000037210">
    <property type="component" value="Unassembled WGS sequence"/>
</dbReference>
<evidence type="ECO:0000256" key="4">
    <source>
        <dbReference type="ARBA" id="ARBA00023014"/>
    </source>
</evidence>
<evidence type="ECO:0000313" key="6">
    <source>
        <dbReference type="EMBL" id="KON29045.1"/>
    </source>
</evidence>
<dbReference type="Pfam" id="PF00037">
    <property type="entry name" value="Fer4"/>
    <property type="match status" value="1"/>
</dbReference>
<accession>A0A0M0BL13</accession>
<feature type="domain" description="4Fe-4S ferredoxin-type" evidence="5">
    <location>
        <begin position="14"/>
        <end position="41"/>
    </location>
</feature>
<dbReference type="Gene3D" id="3.30.70.20">
    <property type="match status" value="1"/>
</dbReference>
<evidence type="ECO:0000256" key="2">
    <source>
        <dbReference type="ARBA" id="ARBA00022723"/>
    </source>
</evidence>
<dbReference type="InterPro" id="IPR050157">
    <property type="entry name" value="PSI_iron-sulfur_center"/>
</dbReference>
<dbReference type="PANTHER" id="PTHR24960:SF79">
    <property type="entry name" value="PHOTOSYSTEM I IRON-SULFUR CENTER"/>
    <property type="match status" value="1"/>
</dbReference>
<dbReference type="SUPFAM" id="SSF54862">
    <property type="entry name" value="4Fe-4S ferredoxins"/>
    <property type="match status" value="1"/>
</dbReference>
<dbReference type="GO" id="GO:0051539">
    <property type="term" value="F:4 iron, 4 sulfur cluster binding"/>
    <property type="evidence" value="ECO:0007669"/>
    <property type="project" value="UniProtKB-KW"/>
</dbReference>
<dbReference type="InterPro" id="IPR017900">
    <property type="entry name" value="4Fe4S_Fe_S_CS"/>
</dbReference>
<dbReference type="GO" id="GO:0016491">
    <property type="term" value="F:oxidoreductase activity"/>
    <property type="evidence" value="ECO:0007669"/>
    <property type="project" value="UniProtKB-ARBA"/>
</dbReference>
<evidence type="ECO:0000256" key="1">
    <source>
        <dbReference type="ARBA" id="ARBA00022485"/>
    </source>
</evidence>
<dbReference type="EMBL" id="LFWZ01000075">
    <property type="protein sequence ID" value="KON29045.1"/>
    <property type="molecule type" value="Genomic_DNA"/>
</dbReference>
<evidence type="ECO:0000256" key="3">
    <source>
        <dbReference type="ARBA" id="ARBA00023004"/>
    </source>
</evidence>
<gene>
    <name evidence="6" type="ORF">AC482_07280</name>
</gene>
<dbReference type="PROSITE" id="PS51379">
    <property type="entry name" value="4FE4S_FER_2"/>
    <property type="match status" value="2"/>
</dbReference>
<dbReference type="PANTHER" id="PTHR24960">
    <property type="entry name" value="PHOTOSYSTEM I IRON-SULFUR CENTER-RELATED"/>
    <property type="match status" value="1"/>
</dbReference>
<sequence length="258" mass="28355">MSIRPTPEYQGGRCLVYVVKDLCVGCGKCALYCPVQAITVEETASIDQERCVECGTCMRAECPVDALRQPDLKPPRLLRKLFSDPLATFKETEVPGRGTEEMKTNDVTNNVGFGEAGWGIELGRPGVSTGFNDVEKVAMTLAEQGVEFLDLNPVSMLIDHGTGMFTQDNPWGLPPESIRRVRSLSAIIEFKTPKEKVPEILQTLREVSDEVDTVFSVGLISRWRVEEPELAPLLEGIPGIEVRPNGKHNMGLGRAGCH</sequence>
<feature type="domain" description="4Fe-4S ferredoxin-type" evidence="5">
    <location>
        <begin position="42"/>
        <end position="72"/>
    </location>
</feature>
<keyword evidence="3" id="KW-0408">Iron</keyword>
<dbReference type="GO" id="GO:0046872">
    <property type="term" value="F:metal ion binding"/>
    <property type="evidence" value="ECO:0007669"/>
    <property type="project" value="UniProtKB-KW"/>
</dbReference>
<keyword evidence="1" id="KW-0004">4Fe-4S</keyword>
<keyword evidence="2" id="KW-0479">Metal-binding</keyword>
<name>A0A0M0BL13_9ARCH</name>
<evidence type="ECO:0000313" key="7">
    <source>
        <dbReference type="Proteomes" id="UP000037210"/>
    </source>
</evidence>
<protein>
    <recommendedName>
        <fullName evidence="5">4Fe-4S ferredoxin-type domain-containing protein</fullName>
    </recommendedName>
</protein>
<reference evidence="6 7" key="1">
    <citation type="submission" date="2015-06" db="EMBL/GenBank/DDBJ databases">
        <title>New insights into the roles of widespread benthic archaea in carbon and nitrogen cycling.</title>
        <authorList>
            <person name="Lazar C.S."/>
            <person name="Baker B.J."/>
            <person name="Seitz K.W."/>
            <person name="Hyde A.S."/>
            <person name="Dick G.J."/>
            <person name="Hinrichs K.-U."/>
            <person name="Teske A.P."/>
        </authorList>
    </citation>
    <scope>NUCLEOTIDE SEQUENCE [LARGE SCALE GENOMIC DNA]</scope>
    <source>
        <strain evidence="6">DG-45</strain>
    </source>
</reference>
<dbReference type="InterPro" id="IPR017896">
    <property type="entry name" value="4Fe4S_Fe-S-bd"/>
</dbReference>
<dbReference type="AlphaFoldDB" id="A0A0M0BL13"/>
<keyword evidence="4" id="KW-0411">Iron-sulfur</keyword>
<comment type="caution">
    <text evidence="6">The sequence shown here is derived from an EMBL/GenBank/DDBJ whole genome shotgun (WGS) entry which is preliminary data.</text>
</comment>